<dbReference type="Gene3D" id="3.30.160.60">
    <property type="entry name" value="Classic Zinc Finger"/>
    <property type="match status" value="3"/>
</dbReference>
<dbReference type="GO" id="GO:0000978">
    <property type="term" value="F:RNA polymerase II cis-regulatory region sequence-specific DNA binding"/>
    <property type="evidence" value="ECO:0007669"/>
    <property type="project" value="TreeGrafter"/>
</dbReference>
<sequence>MASYSAFRSQLASIMAAVAEMCELLDDSYASLQLELTRSQRENEALRNKLQLIESIVARGGQRGDVLVFSGREERCGGGGGALLEPNTEAVLSPALEAKVKKICSAVSPPDTTTSPGSRAAEGTLHFSLRLSTAKEEEEEEEEEQEEADVVLIKEEDTDEEQDEEEEEDRPVAPHRLILSTKFEEKSVAGPSGLHCEPVKSASPGALWTLHASTNDTAPHRTWPDPSMDSSPAAASVPVTTPRPSASAVTAAMHRPEHDLNAFPFIGLSASQLDLARFSSDRRFGCTYCGKCFSSARGLETHIRVHTGERPFCCAQCGKRFTQSGHLKTHQSVHTGERPFGCQLCGKRFAGKQNLRIHQQKHHPSEPQAP</sequence>
<evidence type="ECO:0000256" key="3">
    <source>
        <dbReference type="ARBA" id="ARBA00006991"/>
    </source>
</evidence>
<organism evidence="16 17">
    <name type="scientific">Mugilogobius chulae</name>
    <name type="common">yellowstripe goby</name>
    <dbReference type="NCBI Taxonomy" id="88201"/>
    <lineage>
        <taxon>Eukaryota</taxon>
        <taxon>Metazoa</taxon>
        <taxon>Chordata</taxon>
        <taxon>Craniata</taxon>
        <taxon>Vertebrata</taxon>
        <taxon>Euteleostomi</taxon>
        <taxon>Actinopterygii</taxon>
        <taxon>Neopterygii</taxon>
        <taxon>Teleostei</taxon>
        <taxon>Neoteleostei</taxon>
        <taxon>Acanthomorphata</taxon>
        <taxon>Gobiaria</taxon>
        <taxon>Gobiiformes</taxon>
        <taxon>Gobioidei</taxon>
        <taxon>Gobiidae</taxon>
        <taxon>Gobionellinae</taxon>
        <taxon>Mugilogobius</taxon>
    </lineage>
</organism>
<evidence type="ECO:0000256" key="8">
    <source>
        <dbReference type="ARBA" id="ARBA00023015"/>
    </source>
</evidence>
<dbReference type="PANTHER" id="PTHR14003:SF23">
    <property type="entry name" value="ZINC FINGER PROTEIN 143"/>
    <property type="match status" value="1"/>
</dbReference>
<keyword evidence="7" id="KW-0862">Zinc</keyword>
<feature type="region of interest" description="Disordered" evidence="14">
    <location>
        <begin position="215"/>
        <end position="243"/>
    </location>
</feature>
<evidence type="ECO:0000256" key="6">
    <source>
        <dbReference type="ARBA" id="ARBA00022771"/>
    </source>
</evidence>
<evidence type="ECO:0000256" key="10">
    <source>
        <dbReference type="ARBA" id="ARBA00023163"/>
    </source>
</evidence>
<keyword evidence="10" id="KW-0804">Transcription</keyword>
<dbReference type="Pfam" id="PF00096">
    <property type="entry name" value="zf-C2H2"/>
    <property type="match status" value="2"/>
</dbReference>
<feature type="compositionally biased region" description="Low complexity" evidence="14">
    <location>
        <begin position="224"/>
        <end position="242"/>
    </location>
</feature>
<dbReference type="FunFam" id="3.30.160.60:FF:001289">
    <property type="entry name" value="Zinc finger protein 574"/>
    <property type="match status" value="1"/>
</dbReference>
<dbReference type="GO" id="GO:0008270">
    <property type="term" value="F:zinc ion binding"/>
    <property type="evidence" value="ECO:0007669"/>
    <property type="project" value="UniProtKB-KW"/>
</dbReference>
<comment type="similarity">
    <text evidence="3">Belongs to the krueppel C2H2-type zinc-finger protein family.</text>
</comment>
<protein>
    <recommendedName>
        <fullName evidence="15">C2H2-type domain-containing protein</fullName>
    </recommendedName>
</protein>
<evidence type="ECO:0000256" key="12">
    <source>
        <dbReference type="PROSITE-ProRule" id="PRU00042"/>
    </source>
</evidence>
<evidence type="ECO:0000256" key="2">
    <source>
        <dbReference type="ARBA" id="ARBA00004123"/>
    </source>
</evidence>
<keyword evidence="13" id="KW-0175">Coiled coil</keyword>
<feature type="compositionally biased region" description="Acidic residues" evidence="14">
    <location>
        <begin position="136"/>
        <end position="149"/>
    </location>
</feature>
<comment type="caution">
    <text evidence="16">The sequence shown here is derived from an EMBL/GenBank/DDBJ whole genome shotgun (WGS) entry which is preliminary data.</text>
</comment>
<keyword evidence="4" id="KW-0479">Metal-binding</keyword>
<keyword evidence="9" id="KW-0238">DNA-binding</keyword>
<feature type="compositionally biased region" description="Acidic residues" evidence="14">
    <location>
        <begin position="156"/>
        <end position="169"/>
    </location>
</feature>
<dbReference type="Proteomes" id="UP001460270">
    <property type="component" value="Unassembled WGS sequence"/>
</dbReference>
<comment type="function">
    <text evidence="1">May be involved in transcriptional regulation.</text>
</comment>
<evidence type="ECO:0000256" key="11">
    <source>
        <dbReference type="ARBA" id="ARBA00023242"/>
    </source>
</evidence>
<keyword evidence="5" id="KW-0677">Repeat</keyword>
<keyword evidence="11" id="KW-0539">Nucleus</keyword>
<feature type="domain" description="C2H2-type" evidence="15">
    <location>
        <begin position="284"/>
        <end position="311"/>
    </location>
</feature>
<evidence type="ECO:0000313" key="16">
    <source>
        <dbReference type="EMBL" id="KAK7944478.1"/>
    </source>
</evidence>
<dbReference type="Pfam" id="PF13894">
    <property type="entry name" value="zf-C2H2_4"/>
    <property type="match status" value="1"/>
</dbReference>
<evidence type="ECO:0000259" key="15">
    <source>
        <dbReference type="PROSITE" id="PS50157"/>
    </source>
</evidence>
<name>A0AAW0Q6X2_9GOBI</name>
<dbReference type="SUPFAM" id="SSF57667">
    <property type="entry name" value="beta-beta-alpha zinc fingers"/>
    <property type="match status" value="2"/>
</dbReference>
<feature type="coiled-coil region" evidence="13">
    <location>
        <begin position="29"/>
        <end position="56"/>
    </location>
</feature>
<feature type="domain" description="C2H2-type" evidence="15">
    <location>
        <begin position="340"/>
        <end position="367"/>
    </location>
</feature>
<evidence type="ECO:0000256" key="5">
    <source>
        <dbReference type="ARBA" id="ARBA00022737"/>
    </source>
</evidence>
<evidence type="ECO:0000256" key="9">
    <source>
        <dbReference type="ARBA" id="ARBA00023125"/>
    </source>
</evidence>
<keyword evidence="17" id="KW-1185">Reference proteome</keyword>
<dbReference type="GO" id="GO:0005667">
    <property type="term" value="C:transcription regulator complex"/>
    <property type="evidence" value="ECO:0007669"/>
    <property type="project" value="TreeGrafter"/>
</dbReference>
<evidence type="ECO:0000256" key="1">
    <source>
        <dbReference type="ARBA" id="ARBA00003767"/>
    </source>
</evidence>
<dbReference type="PANTHER" id="PTHR14003">
    <property type="entry name" value="TRANSCRIPTIONAL REPRESSOR PROTEIN YY"/>
    <property type="match status" value="1"/>
</dbReference>
<evidence type="ECO:0000256" key="14">
    <source>
        <dbReference type="SAM" id="MobiDB-lite"/>
    </source>
</evidence>
<keyword evidence="8" id="KW-0805">Transcription regulation</keyword>
<reference evidence="17" key="1">
    <citation type="submission" date="2024-04" db="EMBL/GenBank/DDBJ databases">
        <title>Salinicola lusitanus LLJ914,a marine bacterium isolated from the Okinawa Trough.</title>
        <authorList>
            <person name="Li J."/>
        </authorList>
    </citation>
    <scope>NUCLEOTIDE SEQUENCE [LARGE SCALE GENOMIC DNA]</scope>
</reference>
<dbReference type="FunFam" id="3.30.160.60:FF:000771">
    <property type="entry name" value="zinc finger protein 648"/>
    <property type="match status" value="1"/>
</dbReference>
<dbReference type="GO" id="GO:0000981">
    <property type="term" value="F:DNA-binding transcription factor activity, RNA polymerase II-specific"/>
    <property type="evidence" value="ECO:0007669"/>
    <property type="project" value="TreeGrafter"/>
</dbReference>
<dbReference type="SMART" id="SM00355">
    <property type="entry name" value="ZnF_C2H2"/>
    <property type="match status" value="3"/>
</dbReference>
<evidence type="ECO:0000256" key="7">
    <source>
        <dbReference type="ARBA" id="ARBA00022833"/>
    </source>
</evidence>
<accession>A0AAW0Q6X2</accession>
<proteinExistence type="inferred from homology"/>
<dbReference type="EMBL" id="JBBPFD010000001">
    <property type="protein sequence ID" value="KAK7944478.1"/>
    <property type="molecule type" value="Genomic_DNA"/>
</dbReference>
<dbReference type="InterPro" id="IPR013087">
    <property type="entry name" value="Znf_C2H2_type"/>
</dbReference>
<dbReference type="GO" id="GO:0000785">
    <property type="term" value="C:chromatin"/>
    <property type="evidence" value="ECO:0007669"/>
    <property type="project" value="TreeGrafter"/>
</dbReference>
<dbReference type="PROSITE" id="PS00028">
    <property type="entry name" value="ZINC_FINGER_C2H2_1"/>
    <property type="match status" value="3"/>
</dbReference>
<feature type="domain" description="C2H2-type" evidence="15">
    <location>
        <begin position="312"/>
        <end position="339"/>
    </location>
</feature>
<dbReference type="AlphaFoldDB" id="A0AAW0Q6X2"/>
<feature type="region of interest" description="Disordered" evidence="14">
    <location>
        <begin position="132"/>
        <end position="176"/>
    </location>
</feature>
<comment type="subcellular location">
    <subcellularLocation>
        <location evidence="2">Nucleus</location>
    </subcellularLocation>
</comment>
<dbReference type="PROSITE" id="PS50157">
    <property type="entry name" value="ZINC_FINGER_C2H2_2"/>
    <property type="match status" value="3"/>
</dbReference>
<evidence type="ECO:0000256" key="4">
    <source>
        <dbReference type="ARBA" id="ARBA00022723"/>
    </source>
</evidence>
<dbReference type="GO" id="GO:0031519">
    <property type="term" value="C:PcG protein complex"/>
    <property type="evidence" value="ECO:0007669"/>
    <property type="project" value="TreeGrafter"/>
</dbReference>
<evidence type="ECO:0000313" key="17">
    <source>
        <dbReference type="Proteomes" id="UP001460270"/>
    </source>
</evidence>
<gene>
    <name evidence="16" type="ORF">WMY93_000206</name>
</gene>
<dbReference type="InterPro" id="IPR036236">
    <property type="entry name" value="Znf_C2H2_sf"/>
</dbReference>
<dbReference type="FunFam" id="3.30.160.60:FF:000110">
    <property type="entry name" value="Zinc finger protein-like"/>
    <property type="match status" value="1"/>
</dbReference>
<keyword evidence="6 12" id="KW-0863">Zinc-finger</keyword>
<evidence type="ECO:0000256" key="13">
    <source>
        <dbReference type="SAM" id="Coils"/>
    </source>
</evidence>